<dbReference type="SUPFAM" id="SSF51215">
    <property type="entry name" value="Regulatory protein AraC"/>
    <property type="match status" value="1"/>
</dbReference>
<sequence length="284" mass="33014">MKAISFSLHPNPFYVHYCAKQAPANGMKTFHLHSDYELHWLAEGDRIFQLQHESIRLQENTLLLIRPHVLHRFVQANPSAYRRYVINFSDDAVLDEAQPLLCNLTNTEATLFYFSEDHSSTITRLVSYLYEEFKKPDRHYSLQMKALLTQLLIEIARTPPCRTLVHSKQDESNQLITTIIAYIQKNYNKPITLTALANLAYISPNHLSTLFKEKTGITLTEHIHQVRLLASCSLLLTTSLPINIIVKKTGFISHAHFNRLFKRTFNLSPTQYRIKHERRINAMK</sequence>
<dbReference type="RefSeq" id="WP_204466311.1">
    <property type="nucleotide sequence ID" value="NZ_JAFBCV010000006.1"/>
</dbReference>
<dbReference type="Gene3D" id="1.10.10.60">
    <property type="entry name" value="Homeodomain-like"/>
    <property type="match status" value="2"/>
</dbReference>
<accession>A0ABS2STS2</accession>
<keyword evidence="2" id="KW-0238">DNA-binding</keyword>
<dbReference type="PANTHER" id="PTHR43280:SF2">
    <property type="entry name" value="HTH-TYPE TRANSCRIPTIONAL REGULATOR EXSA"/>
    <property type="match status" value="1"/>
</dbReference>
<name>A0ABS2STS2_9BACI</name>
<dbReference type="InterPro" id="IPR003313">
    <property type="entry name" value="AraC-bd"/>
</dbReference>
<evidence type="ECO:0000313" key="6">
    <source>
        <dbReference type="Proteomes" id="UP001179280"/>
    </source>
</evidence>
<dbReference type="SMART" id="SM00342">
    <property type="entry name" value="HTH_ARAC"/>
    <property type="match status" value="1"/>
</dbReference>
<dbReference type="PANTHER" id="PTHR43280">
    <property type="entry name" value="ARAC-FAMILY TRANSCRIPTIONAL REGULATOR"/>
    <property type="match status" value="1"/>
</dbReference>
<evidence type="ECO:0000256" key="1">
    <source>
        <dbReference type="ARBA" id="ARBA00023015"/>
    </source>
</evidence>
<dbReference type="Pfam" id="PF02311">
    <property type="entry name" value="AraC_binding"/>
    <property type="match status" value="1"/>
</dbReference>
<dbReference type="Proteomes" id="UP001179280">
    <property type="component" value="Unassembled WGS sequence"/>
</dbReference>
<evidence type="ECO:0000259" key="4">
    <source>
        <dbReference type="PROSITE" id="PS01124"/>
    </source>
</evidence>
<dbReference type="InterPro" id="IPR009057">
    <property type="entry name" value="Homeodomain-like_sf"/>
</dbReference>
<keyword evidence="3" id="KW-0804">Transcription</keyword>
<dbReference type="EMBL" id="JAFBCV010000006">
    <property type="protein sequence ID" value="MBM7838943.1"/>
    <property type="molecule type" value="Genomic_DNA"/>
</dbReference>
<evidence type="ECO:0000256" key="3">
    <source>
        <dbReference type="ARBA" id="ARBA00023163"/>
    </source>
</evidence>
<reference evidence="5" key="1">
    <citation type="submission" date="2021-01" db="EMBL/GenBank/DDBJ databases">
        <title>Genomic Encyclopedia of Type Strains, Phase IV (KMG-IV): sequencing the most valuable type-strain genomes for metagenomic binning, comparative biology and taxonomic classification.</title>
        <authorList>
            <person name="Goeker M."/>
        </authorList>
    </citation>
    <scope>NUCLEOTIDE SEQUENCE</scope>
    <source>
        <strain evidence="5">DSM 21943</strain>
    </source>
</reference>
<keyword evidence="6" id="KW-1185">Reference proteome</keyword>
<feature type="domain" description="HTH araC/xylS-type" evidence="4">
    <location>
        <begin position="177"/>
        <end position="275"/>
    </location>
</feature>
<gene>
    <name evidence="5" type="ORF">JOC54_002213</name>
</gene>
<dbReference type="SUPFAM" id="SSF46689">
    <property type="entry name" value="Homeodomain-like"/>
    <property type="match status" value="2"/>
</dbReference>
<evidence type="ECO:0000313" key="5">
    <source>
        <dbReference type="EMBL" id="MBM7838943.1"/>
    </source>
</evidence>
<evidence type="ECO:0000256" key="2">
    <source>
        <dbReference type="ARBA" id="ARBA00023125"/>
    </source>
</evidence>
<comment type="caution">
    <text evidence="5">The sequence shown here is derived from an EMBL/GenBank/DDBJ whole genome shotgun (WGS) entry which is preliminary data.</text>
</comment>
<keyword evidence="1" id="KW-0805">Transcription regulation</keyword>
<dbReference type="InterPro" id="IPR037923">
    <property type="entry name" value="HTH-like"/>
</dbReference>
<dbReference type="InterPro" id="IPR018060">
    <property type="entry name" value="HTH_AraC"/>
</dbReference>
<dbReference type="Pfam" id="PF12833">
    <property type="entry name" value="HTH_18"/>
    <property type="match status" value="1"/>
</dbReference>
<dbReference type="PROSITE" id="PS01124">
    <property type="entry name" value="HTH_ARAC_FAMILY_2"/>
    <property type="match status" value="1"/>
</dbReference>
<protein>
    <submittedName>
        <fullName evidence="5">AraC-like DNA-binding protein</fullName>
    </submittedName>
</protein>
<organism evidence="5 6">
    <name type="scientific">Shouchella xiaoxiensis</name>
    <dbReference type="NCBI Taxonomy" id="766895"/>
    <lineage>
        <taxon>Bacteria</taxon>
        <taxon>Bacillati</taxon>
        <taxon>Bacillota</taxon>
        <taxon>Bacilli</taxon>
        <taxon>Bacillales</taxon>
        <taxon>Bacillaceae</taxon>
        <taxon>Shouchella</taxon>
    </lineage>
</organism>
<proteinExistence type="predicted"/>